<dbReference type="VEuPathDB" id="FungiDB:PHYBLDRAFT_144181"/>
<name>A0A162UAN5_PHYB8</name>
<protein>
    <recommendedName>
        <fullName evidence="1">Tc1-like transposase DDE domain-containing protein</fullName>
    </recommendedName>
</protein>
<dbReference type="Pfam" id="PF13358">
    <property type="entry name" value="DDE_3"/>
    <property type="match status" value="1"/>
</dbReference>
<evidence type="ECO:0000259" key="1">
    <source>
        <dbReference type="Pfam" id="PF13358"/>
    </source>
</evidence>
<sequence length="194" mass="22150">MHIKRTFGCSVSGTLTKKTVPMQRGVSINILGAMCKREIVSLLFKKPTAVAAKKKKKLNIYTNAEVNGRISIRTQHYLNFLSHTIDVLDSQGMQGCYLIMDNTPIYKTNEVKDFISFCGYKCAYFPVYSPFLNPIEEMWSKIKFGVCKEEITESDGFILRITESAKTVTLLDCLGWINHAISFFPRCLNRERKL</sequence>
<dbReference type="OrthoDB" id="2428500at2759"/>
<dbReference type="Gene3D" id="3.30.420.10">
    <property type="entry name" value="Ribonuclease H-like superfamily/Ribonuclease H"/>
    <property type="match status" value="1"/>
</dbReference>
<accession>A0A162UAN5</accession>
<keyword evidence="3" id="KW-1185">Reference proteome</keyword>
<organism evidence="2 3">
    <name type="scientific">Phycomyces blakesleeanus (strain ATCC 8743b / DSM 1359 / FGSC 10004 / NBRC 33097 / NRRL 1555)</name>
    <dbReference type="NCBI Taxonomy" id="763407"/>
    <lineage>
        <taxon>Eukaryota</taxon>
        <taxon>Fungi</taxon>
        <taxon>Fungi incertae sedis</taxon>
        <taxon>Mucoromycota</taxon>
        <taxon>Mucoromycotina</taxon>
        <taxon>Mucoromycetes</taxon>
        <taxon>Mucorales</taxon>
        <taxon>Phycomycetaceae</taxon>
        <taxon>Phycomyces</taxon>
    </lineage>
</organism>
<evidence type="ECO:0000313" key="3">
    <source>
        <dbReference type="Proteomes" id="UP000077315"/>
    </source>
</evidence>
<dbReference type="GeneID" id="28992066"/>
<reference evidence="3" key="1">
    <citation type="submission" date="2015-06" db="EMBL/GenBank/DDBJ databases">
        <title>Expansion of signal transduction pathways in fungi by whole-genome duplication.</title>
        <authorList>
            <consortium name="DOE Joint Genome Institute"/>
            <person name="Corrochano L.M."/>
            <person name="Kuo A."/>
            <person name="Marcet-Houben M."/>
            <person name="Polaino S."/>
            <person name="Salamov A."/>
            <person name="Villalobos J.M."/>
            <person name="Alvarez M.I."/>
            <person name="Avalos J."/>
            <person name="Benito E.P."/>
            <person name="Benoit I."/>
            <person name="Burger G."/>
            <person name="Camino L.P."/>
            <person name="Canovas D."/>
            <person name="Cerda-Olmedo E."/>
            <person name="Cheng J.-F."/>
            <person name="Dominguez A."/>
            <person name="Elias M."/>
            <person name="Eslava A.P."/>
            <person name="Glaser F."/>
            <person name="Grimwood J."/>
            <person name="Gutierrez G."/>
            <person name="Heitman J."/>
            <person name="Henrissat B."/>
            <person name="Iturriaga E.A."/>
            <person name="Lang B.F."/>
            <person name="Lavin J.L."/>
            <person name="Lee S."/>
            <person name="Li W."/>
            <person name="Lindquist E."/>
            <person name="Lopez-Garcia S."/>
            <person name="Luque E.M."/>
            <person name="Marcos A.T."/>
            <person name="Martin J."/>
            <person name="McCluskey K."/>
            <person name="Medina H.R."/>
            <person name="Miralles-Duran A."/>
            <person name="Miyazaki A."/>
            <person name="Munoz-Torres E."/>
            <person name="Oguiza J.A."/>
            <person name="Ohm R."/>
            <person name="Olmedo M."/>
            <person name="Orejas M."/>
            <person name="Ortiz-Castellanos L."/>
            <person name="Pisabarro A.G."/>
            <person name="Rodriguez-Romero J."/>
            <person name="Ruiz-Herrera J."/>
            <person name="Ruiz-Vazquez R."/>
            <person name="Sanz C."/>
            <person name="Schackwitz W."/>
            <person name="Schmutz J."/>
            <person name="Shahriari M."/>
            <person name="Shelest E."/>
            <person name="Silva-Franco F."/>
            <person name="Soanes D."/>
            <person name="Syed K."/>
            <person name="Tagua V.G."/>
            <person name="Talbot N.J."/>
            <person name="Thon M."/>
            <person name="De vries R.P."/>
            <person name="Wiebenga A."/>
            <person name="Yadav J.S."/>
            <person name="Braun E.L."/>
            <person name="Baker S."/>
            <person name="Garre V."/>
            <person name="Horwitz B."/>
            <person name="Torres-Martinez S."/>
            <person name="Idnurm A."/>
            <person name="Herrera-Estrella A."/>
            <person name="Gabaldon T."/>
            <person name="Grigoriev I.V."/>
        </authorList>
    </citation>
    <scope>NUCLEOTIDE SEQUENCE [LARGE SCALE GENOMIC DNA]</scope>
    <source>
        <strain evidence="3">NRRL 1555(-)</strain>
    </source>
</reference>
<evidence type="ECO:0000313" key="2">
    <source>
        <dbReference type="EMBL" id="OAD74822.1"/>
    </source>
</evidence>
<dbReference type="InterPro" id="IPR036397">
    <property type="entry name" value="RNaseH_sf"/>
</dbReference>
<dbReference type="Proteomes" id="UP000077315">
    <property type="component" value="Unassembled WGS sequence"/>
</dbReference>
<dbReference type="AlphaFoldDB" id="A0A162UAN5"/>
<proteinExistence type="predicted"/>
<dbReference type="EMBL" id="KV440978">
    <property type="protein sequence ID" value="OAD74822.1"/>
    <property type="molecule type" value="Genomic_DNA"/>
</dbReference>
<feature type="domain" description="Tc1-like transposase DDE" evidence="1">
    <location>
        <begin position="72"/>
        <end position="146"/>
    </location>
</feature>
<gene>
    <name evidence="2" type="ORF">PHYBLDRAFT_144181</name>
</gene>
<dbReference type="InterPro" id="IPR038717">
    <property type="entry name" value="Tc1-like_DDE_dom"/>
</dbReference>
<dbReference type="GO" id="GO:0003676">
    <property type="term" value="F:nucleic acid binding"/>
    <property type="evidence" value="ECO:0007669"/>
    <property type="project" value="InterPro"/>
</dbReference>
<dbReference type="InParanoid" id="A0A162UAN5"/>
<dbReference type="RefSeq" id="XP_018292862.1">
    <property type="nucleotide sequence ID" value="XM_018431160.1"/>
</dbReference>